<dbReference type="InterPro" id="IPR029044">
    <property type="entry name" value="Nucleotide-diphossugar_trans"/>
</dbReference>
<gene>
    <name evidence="2" type="ORF">C0Q90_14735</name>
</gene>
<proteinExistence type="predicted"/>
<dbReference type="Pfam" id="PF00535">
    <property type="entry name" value="Glycos_transf_2"/>
    <property type="match status" value="1"/>
</dbReference>
<dbReference type="CDD" id="cd00761">
    <property type="entry name" value="Glyco_tranf_GTA_type"/>
    <property type="match status" value="1"/>
</dbReference>
<dbReference type="Proteomes" id="UP000234512">
    <property type="component" value="Unassembled WGS sequence"/>
</dbReference>
<evidence type="ECO:0000259" key="1">
    <source>
        <dbReference type="Pfam" id="PF00535"/>
    </source>
</evidence>
<dbReference type="InterPro" id="IPR001173">
    <property type="entry name" value="Glyco_trans_2-like"/>
</dbReference>
<dbReference type="EMBL" id="PKQJ01000028">
    <property type="protein sequence ID" value="PLC45066.1"/>
    <property type="molecule type" value="Genomic_DNA"/>
</dbReference>
<organism evidence="2 3">
    <name type="scientific">Lacticaseibacillus paracasei</name>
    <name type="common">Lactobacillus paracasei</name>
    <dbReference type="NCBI Taxonomy" id="1597"/>
    <lineage>
        <taxon>Bacteria</taxon>
        <taxon>Bacillati</taxon>
        <taxon>Bacillota</taxon>
        <taxon>Bacilli</taxon>
        <taxon>Lactobacillales</taxon>
        <taxon>Lactobacillaceae</taxon>
        <taxon>Lacticaseibacillus</taxon>
    </lineage>
</organism>
<comment type="caution">
    <text evidence="2">The sequence shown here is derived from an EMBL/GenBank/DDBJ whole genome shotgun (WGS) entry which is preliminary data.</text>
</comment>
<dbReference type="PANTHER" id="PTHR22916">
    <property type="entry name" value="GLYCOSYLTRANSFERASE"/>
    <property type="match status" value="1"/>
</dbReference>
<dbReference type="KEGG" id="lce:LC2W_2185"/>
<dbReference type="Gene3D" id="3.90.550.10">
    <property type="entry name" value="Spore Coat Polysaccharide Biosynthesis Protein SpsA, Chain A"/>
    <property type="match status" value="1"/>
</dbReference>
<accession>A0AB36X7X2</accession>
<dbReference type="PANTHER" id="PTHR22916:SF3">
    <property type="entry name" value="UDP-GLCNAC:BETAGAL BETA-1,3-N-ACETYLGLUCOSAMINYLTRANSFERASE-LIKE PROTEIN 1"/>
    <property type="match status" value="1"/>
</dbReference>
<reference evidence="2 3" key="1">
    <citation type="journal article" date="2018" name="Genome Announc.">
        <title>Draft Genome Sequence of Lactobacillus paracasei DUP 13076, Which Exhibits Potent Antipathogenic Effects against Salmonella enterica Serovars Enteritidis, Typhimurium, and Heidelberg.</title>
        <authorList>
            <person name="Muyyarikkandy M.S."/>
            <person name="Alqahtani F.H."/>
            <person name="Mandoiu I."/>
            <person name="Amalaradjou M.A."/>
        </authorList>
    </citation>
    <scope>NUCLEOTIDE SEQUENCE [LARGE SCALE GENOMIC DNA]</scope>
    <source>
        <strain evidence="2 3">DUP 13076</strain>
    </source>
</reference>
<name>A0AB36X7X2_LACPA</name>
<dbReference type="SUPFAM" id="SSF53448">
    <property type="entry name" value="Nucleotide-diphospho-sugar transferases"/>
    <property type="match status" value="1"/>
</dbReference>
<protein>
    <submittedName>
        <fullName evidence="2">Glycosyltransferase family 2 protein</fullName>
    </submittedName>
</protein>
<dbReference type="GO" id="GO:0016758">
    <property type="term" value="F:hexosyltransferase activity"/>
    <property type="evidence" value="ECO:0007669"/>
    <property type="project" value="UniProtKB-ARBA"/>
</dbReference>
<evidence type="ECO:0000313" key="3">
    <source>
        <dbReference type="Proteomes" id="UP000234512"/>
    </source>
</evidence>
<feature type="domain" description="Glycosyltransferase 2-like" evidence="1">
    <location>
        <begin position="17"/>
        <end position="179"/>
    </location>
</feature>
<evidence type="ECO:0000313" key="2">
    <source>
        <dbReference type="EMBL" id="PLC45066.1"/>
    </source>
</evidence>
<dbReference type="AlphaFoldDB" id="A0AB36X7X2"/>
<sequence>MEGVSVIVTVNRKTDVSIIIPAHNAEPFITKCLQSIQQQSFHNFEVLVVENGSTDHTVESVLPFVSTDKRIRLLQNSDLGVSNARNLALQKAQSKFVTFVDADDYISNTHIQVLMDSVKDKEDDMGVTGFSYETEDGKILKVISVLNSKMSAEEAIRATYDLTGIQGIVSNKIFKKSIIDRYGIRFDPSISKYEDHKFVVAYLVHCQQVSCKSDITYHYIKHPESSLFTVKTSLIQDLDVFLSIRKMIVNHGFKDFKKYVNDPLQNIVLSHYWHPVDSHDKTEAAKRMVDRKFFSYNLLNMSIKNKLKCFFAFLSLGPYCIKRKFRNNDAS</sequence>